<dbReference type="EMBL" id="JBGBZA010000001">
    <property type="protein sequence ID" value="MEY9313394.1"/>
    <property type="molecule type" value="Genomic_DNA"/>
</dbReference>
<comment type="caution">
    <text evidence="3">The sequence shown here is derived from an EMBL/GenBank/DDBJ whole genome shotgun (WGS) entry which is preliminary data.</text>
</comment>
<keyword evidence="3" id="KW-0645">Protease</keyword>
<dbReference type="Proteomes" id="UP001565471">
    <property type="component" value="Unassembled WGS sequence"/>
</dbReference>
<evidence type="ECO:0000259" key="2">
    <source>
        <dbReference type="Pfam" id="PF01321"/>
    </source>
</evidence>
<keyword evidence="3" id="KW-0378">Hydrolase</keyword>
<dbReference type="Pfam" id="PF01321">
    <property type="entry name" value="Creatinase_N"/>
    <property type="match status" value="1"/>
</dbReference>
<accession>A0ABV4EQH5</accession>
<dbReference type="EC" id="3.4.13.9" evidence="3"/>
<dbReference type="InterPro" id="IPR036005">
    <property type="entry name" value="Creatinase/aminopeptidase-like"/>
</dbReference>
<evidence type="ECO:0000259" key="1">
    <source>
        <dbReference type="Pfam" id="PF00557"/>
    </source>
</evidence>
<dbReference type="InterPro" id="IPR029149">
    <property type="entry name" value="Creatin/AminoP/Spt16_N"/>
</dbReference>
<evidence type="ECO:0000313" key="3">
    <source>
        <dbReference type="EMBL" id="MEY9313394.1"/>
    </source>
</evidence>
<feature type="domain" description="Peptidase M24" evidence="1">
    <location>
        <begin position="189"/>
        <end position="388"/>
    </location>
</feature>
<dbReference type="InterPro" id="IPR000587">
    <property type="entry name" value="Creatinase_N"/>
</dbReference>
<dbReference type="Gene3D" id="3.90.230.10">
    <property type="entry name" value="Creatinase/methionine aminopeptidase superfamily"/>
    <property type="match status" value="1"/>
</dbReference>
<gene>
    <name evidence="3" type="ORF">ABIF29_000193</name>
</gene>
<organism evidence="3 4">
    <name type="scientific">Bradyrhizobium elkanii</name>
    <dbReference type="NCBI Taxonomy" id="29448"/>
    <lineage>
        <taxon>Bacteria</taxon>
        <taxon>Pseudomonadati</taxon>
        <taxon>Pseudomonadota</taxon>
        <taxon>Alphaproteobacteria</taxon>
        <taxon>Hyphomicrobiales</taxon>
        <taxon>Nitrobacteraceae</taxon>
        <taxon>Bradyrhizobium</taxon>
    </lineage>
</organism>
<dbReference type="RefSeq" id="WP_051003422.1">
    <property type="nucleotide sequence ID" value="NZ_CP126027.1"/>
</dbReference>
<feature type="domain" description="Creatinase N-terminal" evidence="2">
    <location>
        <begin position="16"/>
        <end position="181"/>
    </location>
</feature>
<name>A0ABV4EQH5_BRAEL</name>
<dbReference type="PANTHER" id="PTHR46112:SF2">
    <property type="entry name" value="XAA-PRO AMINOPEPTIDASE P-RELATED"/>
    <property type="match status" value="1"/>
</dbReference>
<proteinExistence type="predicted"/>
<reference evidence="3 4" key="1">
    <citation type="submission" date="2024-07" db="EMBL/GenBank/DDBJ databases">
        <title>Genomic Encyclopedia of Type Strains, Phase V (KMG-V): Genome sequencing to study the core and pangenomes of soil and plant-associated prokaryotes.</title>
        <authorList>
            <person name="Whitman W."/>
        </authorList>
    </citation>
    <scope>NUCLEOTIDE SEQUENCE [LARGE SCALE GENOMIC DNA]</scope>
    <source>
        <strain evidence="3 4">USDA 415</strain>
    </source>
</reference>
<evidence type="ECO:0000313" key="4">
    <source>
        <dbReference type="Proteomes" id="UP001565471"/>
    </source>
</evidence>
<keyword evidence="3" id="KW-0224">Dipeptidase</keyword>
<dbReference type="SUPFAM" id="SSF53092">
    <property type="entry name" value="Creatinase/prolidase N-terminal domain"/>
    <property type="match status" value="1"/>
</dbReference>
<dbReference type="PANTHER" id="PTHR46112">
    <property type="entry name" value="AMINOPEPTIDASE"/>
    <property type="match status" value="1"/>
</dbReference>
<dbReference type="InterPro" id="IPR000994">
    <property type="entry name" value="Pept_M24"/>
</dbReference>
<dbReference type="InterPro" id="IPR050659">
    <property type="entry name" value="Peptidase_M24B"/>
</dbReference>
<protein>
    <submittedName>
        <fullName evidence="3">Xaa-Pro dipeptidase</fullName>
        <ecNumber evidence="3">3.4.13.9</ecNumber>
    </submittedName>
</protein>
<dbReference type="Gene3D" id="3.40.350.10">
    <property type="entry name" value="Creatinase/prolidase N-terminal domain"/>
    <property type="match status" value="1"/>
</dbReference>
<sequence length="406" mass="44742">MAKLLQSRHSRKLVNLDRLEAVLGVENVDALVASSPENVTYASGYWALSQWIRRGPQTYVVIPRKGPERSTVVASTALLDLLADQNVWVSNVRRFGYFQMDRAERLRSGLDKKLLSFFGLPDDGTPLEALAKALIDAGVARGRIALDELGLLPGNWERLQDLLPNATLVPGYGLFRKIRAIKTTEEINRLRYSAQVAEQSIQVAVAEARTDITEIEMARAFHRKTVESDCQPVLGCIGFGARSAMPNVQPSDARLVDGDIIRFDVGGRFKHYRSDIARIAVFGEPSAKIKLYHRALHRGVQAALEMIKPGVKAADVFARAVDVTRKEGITHFLRSHVGHGIGIDGYDLPDLTPISPDLIEEGMVMCVEAPYYETGWGGLQVEDTVVVHADGIETFMTTDGSLMVPP</sequence>
<dbReference type="CDD" id="cd01066">
    <property type="entry name" value="APP_MetAP"/>
    <property type="match status" value="1"/>
</dbReference>
<dbReference type="Pfam" id="PF00557">
    <property type="entry name" value="Peptidase_M24"/>
    <property type="match status" value="1"/>
</dbReference>
<keyword evidence="4" id="KW-1185">Reference proteome</keyword>
<dbReference type="SUPFAM" id="SSF55920">
    <property type="entry name" value="Creatinase/aminopeptidase"/>
    <property type="match status" value="1"/>
</dbReference>
<dbReference type="GO" id="GO:0102009">
    <property type="term" value="F:proline dipeptidase activity"/>
    <property type="evidence" value="ECO:0007669"/>
    <property type="project" value="UniProtKB-EC"/>
</dbReference>